<accession>A0A0C3RPM4</accession>
<feature type="compositionally biased region" description="Polar residues" evidence="1">
    <location>
        <begin position="248"/>
        <end position="257"/>
    </location>
</feature>
<gene>
    <name evidence="3" type="ORF">PHLGIDRAFT_113010</name>
</gene>
<keyword evidence="4" id="KW-1185">Reference proteome</keyword>
<feature type="domain" description="Nitrogen regulatory protein areA GATA-like" evidence="2">
    <location>
        <begin position="52"/>
        <end position="79"/>
    </location>
</feature>
<feature type="region of interest" description="Disordered" evidence="1">
    <location>
        <begin position="159"/>
        <end position="264"/>
    </location>
</feature>
<dbReference type="OrthoDB" id="5563539at2759"/>
<protein>
    <recommendedName>
        <fullName evidence="2">Nitrogen regulatory protein areA GATA-like domain-containing protein</fullName>
    </recommendedName>
</protein>
<evidence type="ECO:0000256" key="1">
    <source>
        <dbReference type="SAM" id="MobiDB-lite"/>
    </source>
</evidence>
<organism evidence="3 4">
    <name type="scientific">Phlebiopsis gigantea (strain 11061_1 CR5-6)</name>
    <name type="common">White-rot fungus</name>
    <name type="synonym">Peniophora gigantea</name>
    <dbReference type="NCBI Taxonomy" id="745531"/>
    <lineage>
        <taxon>Eukaryota</taxon>
        <taxon>Fungi</taxon>
        <taxon>Dikarya</taxon>
        <taxon>Basidiomycota</taxon>
        <taxon>Agaricomycotina</taxon>
        <taxon>Agaricomycetes</taxon>
        <taxon>Polyporales</taxon>
        <taxon>Phanerochaetaceae</taxon>
        <taxon>Phlebiopsis</taxon>
    </lineage>
</organism>
<feature type="compositionally biased region" description="Acidic residues" evidence="1">
    <location>
        <begin position="332"/>
        <end position="341"/>
    </location>
</feature>
<dbReference type="HOGENOM" id="CLU_607760_0_0_1"/>
<evidence type="ECO:0000259" key="2">
    <source>
        <dbReference type="Pfam" id="PF08550"/>
    </source>
</evidence>
<feature type="region of interest" description="Disordered" evidence="1">
    <location>
        <begin position="325"/>
        <end position="387"/>
    </location>
</feature>
<dbReference type="Pfam" id="PF08550">
    <property type="entry name" value="GATA_AreA"/>
    <property type="match status" value="1"/>
</dbReference>
<dbReference type="STRING" id="745531.A0A0C3RPM4"/>
<dbReference type="InterPro" id="IPR052292">
    <property type="entry name" value="Glucose_repression_reg"/>
</dbReference>
<evidence type="ECO:0000313" key="4">
    <source>
        <dbReference type="Proteomes" id="UP000053257"/>
    </source>
</evidence>
<reference evidence="3 4" key="1">
    <citation type="journal article" date="2014" name="PLoS Genet.">
        <title>Analysis of the Phlebiopsis gigantea genome, transcriptome and secretome provides insight into its pioneer colonization strategies of wood.</title>
        <authorList>
            <person name="Hori C."/>
            <person name="Ishida T."/>
            <person name="Igarashi K."/>
            <person name="Samejima M."/>
            <person name="Suzuki H."/>
            <person name="Master E."/>
            <person name="Ferreira P."/>
            <person name="Ruiz-Duenas F.J."/>
            <person name="Held B."/>
            <person name="Canessa P."/>
            <person name="Larrondo L.F."/>
            <person name="Schmoll M."/>
            <person name="Druzhinina I.S."/>
            <person name="Kubicek C.P."/>
            <person name="Gaskell J.A."/>
            <person name="Kersten P."/>
            <person name="St John F."/>
            <person name="Glasner J."/>
            <person name="Sabat G."/>
            <person name="Splinter BonDurant S."/>
            <person name="Syed K."/>
            <person name="Yadav J."/>
            <person name="Mgbeahuruike A.C."/>
            <person name="Kovalchuk A."/>
            <person name="Asiegbu F.O."/>
            <person name="Lackner G."/>
            <person name="Hoffmeister D."/>
            <person name="Rencoret J."/>
            <person name="Gutierrez A."/>
            <person name="Sun H."/>
            <person name="Lindquist E."/>
            <person name="Barry K."/>
            <person name="Riley R."/>
            <person name="Grigoriev I.V."/>
            <person name="Henrissat B."/>
            <person name="Kues U."/>
            <person name="Berka R.M."/>
            <person name="Martinez A.T."/>
            <person name="Covert S.F."/>
            <person name="Blanchette R.A."/>
            <person name="Cullen D."/>
        </authorList>
    </citation>
    <scope>NUCLEOTIDE SEQUENCE [LARGE SCALE GENOMIC DNA]</scope>
    <source>
        <strain evidence="3 4">11061_1 CR5-6</strain>
    </source>
</reference>
<feature type="compositionally biased region" description="Low complexity" evidence="1">
    <location>
        <begin position="229"/>
        <end position="247"/>
    </location>
</feature>
<dbReference type="GO" id="GO:0005773">
    <property type="term" value="C:vacuole"/>
    <property type="evidence" value="ECO:0007669"/>
    <property type="project" value="GOC"/>
</dbReference>
<feature type="compositionally biased region" description="Polar residues" evidence="1">
    <location>
        <begin position="129"/>
        <end position="141"/>
    </location>
</feature>
<dbReference type="Proteomes" id="UP000053257">
    <property type="component" value="Unassembled WGS sequence"/>
</dbReference>
<name>A0A0C3RPM4_PHLG1</name>
<feature type="compositionally biased region" description="Low complexity" evidence="1">
    <location>
        <begin position="349"/>
        <end position="377"/>
    </location>
</feature>
<dbReference type="GO" id="GO:0007039">
    <property type="term" value="P:protein catabolic process in the vacuole"/>
    <property type="evidence" value="ECO:0007669"/>
    <property type="project" value="TreeGrafter"/>
</dbReference>
<feature type="region of interest" description="Disordered" evidence="1">
    <location>
        <begin position="115"/>
        <end position="147"/>
    </location>
</feature>
<evidence type="ECO:0000313" key="3">
    <source>
        <dbReference type="EMBL" id="KIP01496.1"/>
    </source>
</evidence>
<dbReference type="PANTHER" id="PTHR28051:SF1">
    <property type="entry name" value="PROTEIN MTL1-RELATED"/>
    <property type="match status" value="1"/>
</dbReference>
<dbReference type="EMBL" id="KN840779">
    <property type="protein sequence ID" value="KIP01496.1"/>
    <property type="molecule type" value="Genomic_DNA"/>
</dbReference>
<feature type="non-terminal residue" evidence="3">
    <location>
        <position position="451"/>
    </location>
</feature>
<dbReference type="PANTHER" id="PTHR28051">
    <property type="entry name" value="PROTEIN MTL1-RELATED"/>
    <property type="match status" value="1"/>
</dbReference>
<proteinExistence type="predicted"/>
<dbReference type="InterPro" id="IPR013860">
    <property type="entry name" value="AreA_GATA"/>
</dbReference>
<sequence length="451" mass="49793">MPVPATLTSYLPALLHSVAGQPPPDDSSFSAQPDGQVDYLSHEWREEDVWRSWRSMTRQKNAIANGMRLENASWRTWWKQRNNLPTVSPETLNWLKDSDVTWLYGPLHIGCDWSKTTHQEPSSKPGIRRQNSAESVSSTKLTGKKPILKHRSISELLSLPQSPFFAQDGSDEEGDEDATHVGSMESPSRPPLMHTKSDTHISWRSRPFRKNSPPRIIAPESPLDAKVPSTSTTTATSSDISNSTSSSQDFNTASSSGADGPGGKKKHISFNTFVEQYISIEKPKSKRKGSIHFYTDPVYEDGYEEDSEGGEGEEVDDPAAFYVEESSGMVTDSDDEDEDDVLEMRSSRSRSSSTSSRSGPPTMRTTSPLSSSASRRPPIVRQSSTDRERVTIAPIAPTLLKATSVGSHLRSIGEEELVPQKELELVYLPPSNSIYSLPGTPSLGSEDVYHH</sequence>
<dbReference type="GO" id="GO:0042149">
    <property type="term" value="P:cellular response to glucose starvation"/>
    <property type="evidence" value="ECO:0007669"/>
    <property type="project" value="TreeGrafter"/>
</dbReference>
<dbReference type="AlphaFoldDB" id="A0A0C3RPM4"/>